<name>A0A0A1W065_MICAE</name>
<evidence type="ECO:0000313" key="5">
    <source>
        <dbReference type="Proteomes" id="UP000030321"/>
    </source>
</evidence>
<dbReference type="SMART" id="SM00823">
    <property type="entry name" value="PKS_PP"/>
    <property type="match status" value="1"/>
</dbReference>
<dbReference type="InterPro" id="IPR036736">
    <property type="entry name" value="ACP-like_sf"/>
</dbReference>
<dbReference type="Proteomes" id="UP000030321">
    <property type="component" value="Unassembled WGS sequence"/>
</dbReference>
<dbReference type="PROSITE" id="PS50075">
    <property type="entry name" value="CARRIER"/>
    <property type="match status" value="1"/>
</dbReference>
<evidence type="ECO:0000256" key="2">
    <source>
        <dbReference type="ARBA" id="ARBA00022553"/>
    </source>
</evidence>
<accession>A0A0A1W065</accession>
<dbReference type="EMBL" id="BBPA01000068">
    <property type="protein sequence ID" value="GAL95158.1"/>
    <property type="molecule type" value="Genomic_DNA"/>
</dbReference>
<dbReference type="AlphaFoldDB" id="A0A0A1W065"/>
<gene>
    <name evidence="4" type="ORF">N44_04013</name>
</gene>
<comment type="caution">
    <text evidence="4">The sequence shown here is derived from an EMBL/GenBank/DDBJ whole genome shotgun (WGS) entry which is preliminary data.</text>
</comment>
<dbReference type="InterPro" id="IPR009081">
    <property type="entry name" value="PP-bd_ACP"/>
</dbReference>
<keyword evidence="1" id="KW-0596">Phosphopantetheine</keyword>
<keyword evidence="2" id="KW-0597">Phosphoprotein</keyword>
<dbReference type="GO" id="GO:0031177">
    <property type="term" value="F:phosphopantetheine binding"/>
    <property type="evidence" value="ECO:0007669"/>
    <property type="project" value="InterPro"/>
</dbReference>
<dbReference type="SUPFAM" id="SSF47336">
    <property type="entry name" value="ACP-like"/>
    <property type="match status" value="1"/>
</dbReference>
<evidence type="ECO:0000256" key="1">
    <source>
        <dbReference type="ARBA" id="ARBA00022450"/>
    </source>
</evidence>
<sequence length="91" mass="10125">MLEQPNLSTLPATGKTEREIQEWLIAYLIDFLEVAEDDIDLEASFDSYALDSTAAVSMTADLADWLGYELEPSLSWEYPSVRAMAGYLASV</sequence>
<protein>
    <submittedName>
        <fullName evidence="4">Acyl carrier protein</fullName>
    </submittedName>
</protein>
<dbReference type="RefSeq" id="WP_045361412.1">
    <property type="nucleotide sequence ID" value="NZ_BBPA01000068.1"/>
</dbReference>
<reference evidence="5" key="1">
    <citation type="journal article" date="2015" name="Genome">
        <title>Whole Genome Sequence of the Non-Microcystin-Producing Microcystis aeruginosa Strain NIES-44.</title>
        <authorList>
            <person name="Okano K."/>
            <person name="Miyata N."/>
            <person name="Ozaki Y."/>
        </authorList>
    </citation>
    <scope>NUCLEOTIDE SEQUENCE [LARGE SCALE GENOMIC DNA]</scope>
    <source>
        <strain evidence="5">NIES-44</strain>
    </source>
</reference>
<organism evidence="4 5">
    <name type="scientific">Microcystis aeruginosa NIES-44</name>
    <dbReference type="NCBI Taxonomy" id="449439"/>
    <lineage>
        <taxon>Bacteria</taxon>
        <taxon>Bacillati</taxon>
        <taxon>Cyanobacteriota</taxon>
        <taxon>Cyanophyceae</taxon>
        <taxon>Oscillatoriophycideae</taxon>
        <taxon>Chroococcales</taxon>
        <taxon>Microcystaceae</taxon>
        <taxon>Microcystis</taxon>
    </lineage>
</organism>
<evidence type="ECO:0000259" key="3">
    <source>
        <dbReference type="PROSITE" id="PS50075"/>
    </source>
</evidence>
<dbReference type="Gene3D" id="1.10.1200.10">
    <property type="entry name" value="ACP-like"/>
    <property type="match status" value="1"/>
</dbReference>
<dbReference type="InterPro" id="IPR020806">
    <property type="entry name" value="PKS_PP-bd"/>
</dbReference>
<evidence type="ECO:0000313" key="4">
    <source>
        <dbReference type="EMBL" id="GAL95158.1"/>
    </source>
</evidence>
<dbReference type="Pfam" id="PF00550">
    <property type="entry name" value="PP-binding"/>
    <property type="match status" value="1"/>
</dbReference>
<proteinExistence type="predicted"/>
<feature type="domain" description="Carrier" evidence="3">
    <location>
        <begin position="18"/>
        <end position="91"/>
    </location>
</feature>